<protein>
    <submittedName>
        <fullName evidence="2">Uncharacterized protein</fullName>
    </submittedName>
</protein>
<sequence>MADAIEVAELEGGLVAAEVQADGESLLAGEEEAASAAAELVQDVGEALKEQLSQPVEESLEEASTTLPWTLLDDFSETLASRDLQVLLALGILALLLLVAILIAWRCLGEQIGDLYASQNSGRADGSTSMRRARAVAMPSLHLGSSKQD</sequence>
<gene>
    <name evidence="2" type="ORF">PPYR1160_LOCUS12891</name>
</gene>
<dbReference type="AlphaFoldDB" id="A0A7R9UE91"/>
<evidence type="ECO:0000256" key="1">
    <source>
        <dbReference type="SAM" id="Phobius"/>
    </source>
</evidence>
<accession>A0A7R9UE91</accession>
<proteinExistence type="predicted"/>
<keyword evidence="1" id="KW-0472">Membrane</keyword>
<keyword evidence="1" id="KW-1133">Transmembrane helix</keyword>
<organism evidence="2">
    <name type="scientific">Pinguiococcus pyrenoidosus</name>
    <dbReference type="NCBI Taxonomy" id="172671"/>
    <lineage>
        <taxon>Eukaryota</taxon>
        <taxon>Sar</taxon>
        <taxon>Stramenopiles</taxon>
        <taxon>Ochrophyta</taxon>
        <taxon>Pinguiophyceae</taxon>
        <taxon>Pinguiochrysidales</taxon>
        <taxon>Pinguiochrysidaceae</taxon>
        <taxon>Pinguiococcus</taxon>
    </lineage>
</organism>
<feature type="transmembrane region" description="Helical" evidence="1">
    <location>
        <begin position="84"/>
        <end position="105"/>
    </location>
</feature>
<name>A0A7R9UE91_9STRA</name>
<evidence type="ECO:0000313" key="2">
    <source>
        <dbReference type="EMBL" id="CAD8263389.1"/>
    </source>
</evidence>
<reference evidence="2" key="1">
    <citation type="submission" date="2021-01" db="EMBL/GenBank/DDBJ databases">
        <authorList>
            <person name="Corre E."/>
            <person name="Pelletier E."/>
            <person name="Niang G."/>
            <person name="Scheremetjew M."/>
            <person name="Finn R."/>
            <person name="Kale V."/>
            <person name="Holt S."/>
            <person name="Cochrane G."/>
            <person name="Meng A."/>
            <person name="Brown T."/>
            <person name="Cohen L."/>
        </authorList>
    </citation>
    <scope>NUCLEOTIDE SEQUENCE</scope>
    <source>
        <strain evidence="2">CCMP2078</strain>
    </source>
</reference>
<dbReference type="EMBL" id="HBEA01016927">
    <property type="protein sequence ID" value="CAD8263389.1"/>
    <property type="molecule type" value="Transcribed_RNA"/>
</dbReference>
<keyword evidence="1" id="KW-0812">Transmembrane</keyword>